<comment type="subcellular location">
    <subcellularLocation>
        <location evidence="1">Membrane</location>
        <topology evidence="1">Multi-pass membrane protein</topology>
    </subcellularLocation>
</comment>
<dbReference type="InterPro" id="IPR011923">
    <property type="entry name" value="RodA/MrdB"/>
</dbReference>
<gene>
    <name evidence="10" type="ORF">GCM10009740_29710</name>
</gene>
<evidence type="ECO:0000256" key="5">
    <source>
        <dbReference type="ARBA" id="ARBA00022989"/>
    </source>
</evidence>
<feature type="transmembrane region" description="Helical" evidence="9">
    <location>
        <begin position="332"/>
        <end position="350"/>
    </location>
</feature>
<keyword evidence="5 9" id="KW-1133">Transmembrane helix</keyword>
<name>A0ABN2UHQ0_9MICO</name>
<evidence type="ECO:0000256" key="1">
    <source>
        <dbReference type="ARBA" id="ARBA00004141"/>
    </source>
</evidence>
<evidence type="ECO:0000256" key="8">
    <source>
        <dbReference type="ARBA" id="ARBA00049902"/>
    </source>
</evidence>
<sequence length="404" mass="41518">MSRDPLGDRPVLARATDRVARTGPALRAARGTHGPAWLRIDVGLLVGALGLSLLGCVLVWSATRASSGGSAALKQLMALAVGVGCAALVTRLDVRAARAAAPVVHVLAVLGLVAVVSPLGSTVNGSRSWIRLPGGFSLQPSELMKVALAIGLAMLLAERAERDLRQSPRDVVLAWVVAGIPVLLVLAQPDLGSALVLVTMSVVIIAAAGAPVLWTAAVVVAGAAAVAAAFLTPVLSGYQRNRLRAFLDPSLDPQGIGYQTRQVRIAIGSGGPTGQGLFEGHQTQGGFIPFQETDFVFSVAGEELGFLGAAGLVVLIGFIVVRCLVVARRADAFGRLVATGVAVWFGVQAFENIGMNLGLMPVTGLPLPFVSSGGSSLIASWIALGLVGNLAARSAPRSRRLPAR</sequence>
<evidence type="ECO:0000256" key="2">
    <source>
        <dbReference type="ARBA" id="ARBA00004752"/>
    </source>
</evidence>
<reference evidence="10 11" key="1">
    <citation type="journal article" date="2019" name="Int. J. Syst. Evol. Microbiol.">
        <title>The Global Catalogue of Microorganisms (GCM) 10K type strain sequencing project: providing services to taxonomists for standard genome sequencing and annotation.</title>
        <authorList>
            <consortium name="The Broad Institute Genomics Platform"/>
            <consortium name="The Broad Institute Genome Sequencing Center for Infectious Disease"/>
            <person name="Wu L."/>
            <person name="Ma J."/>
        </authorList>
    </citation>
    <scope>NUCLEOTIDE SEQUENCE [LARGE SCALE GENOMIC DNA]</scope>
    <source>
        <strain evidence="10 11">JCM 14283</strain>
    </source>
</reference>
<evidence type="ECO:0000313" key="11">
    <source>
        <dbReference type="Proteomes" id="UP001501285"/>
    </source>
</evidence>
<dbReference type="PANTHER" id="PTHR30474">
    <property type="entry name" value="CELL CYCLE PROTEIN"/>
    <property type="match status" value="1"/>
</dbReference>
<feature type="transmembrane region" description="Helical" evidence="9">
    <location>
        <begin position="370"/>
        <end position="392"/>
    </location>
</feature>
<proteinExistence type="predicted"/>
<feature type="transmembrane region" description="Helical" evidence="9">
    <location>
        <begin position="72"/>
        <end position="90"/>
    </location>
</feature>
<evidence type="ECO:0000256" key="9">
    <source>
        <dbReference type="SAM" id="Phobius"/>
    </source>
</evidence>
<accession>A0ABN2UHQ0</accession>
<keyword evidence="4" id="KW-0133">Cell shape</keyword>
<comment type="caution">
    <text evidence="10">The sequence shown here is derived from an EMBL/GenBank/DDBJ whole genome shotgun (WGS) entry which is preliminary data.</text>
</comment>
<dbReference type="PROSITE" id="PS00428">
    <property type="entry name" value="FTSW_RODA_SPOVE"/>
    <property type="match status" value="1"/>
</dbReference>
<feature type="transmembrane region" description="Helical" evidence="9">
    <location>
        <begin position="36"/>
        <end position="60"/>
    </location>
</feature>
<dbReference type="NCBIfam" id="TIGR02210">
    <property type="entry name" value="rodA_shape"/>
    <property type="match status" value="1"/>
</dbReference>
<evidence type="ECO:0000256" key="6">
    <source>
        <dbReference type="ARBA" id="ARBA00023136"/>
    </source>
</evidence>
<feature type="transmembrane region" description="Helical" evidence="9">
    <location>
        <begin position="304"/>
        <end position="325"/>
    </location>
</feature>
<keyword evidence="6 9" id="KW-0472">Membrane</keyword>
<dbReference type="Pfam" id="PF01098">
    <property type="entry name" value="FTSW_RODA_SPOVE"/>
    <property type="match status" value="1"/>
</dbReference>
<dbReference type="PANTHER" id="PTHR30474:SF14">
    <property type="entry name" value="CELL CYCLE PROTEIN"/>
    <property type="match status" value="1"/>
</dbReference>
<evidence type="ECO:0000313" key="10">
    <source>
        <dbReference type="EMBL" id="GAA2036476.1"/>
    </source>
</evidence>
<comment type="pathway">
    <text evidence="2">Cell wall biogenesis; peptidoglycan biosynthesis.</text>
</comment>
<organism evidence="10 11">
    <name type="scientific">Terrabacter terrae</name>
    <dbReference type="NCBI Taxonomy" id="318434"/>
    <lineage>
        <taxon>Bacteria</taxon>
        <taxon>Bacillati</taxon>
        <taxon>Actinomycetota</taxon>
        <taxon>Actinomycetes</taxon>
        <taxon>Micrococcales</taxon>
        <taxon>Intrasporangiaceae</taxon>
        <taxon>Terrabacter</taxon>
    </lineage>
</organism>
<dbReference type="EC" id="2.4.99.28" evidence="7"/>
<evidence type="ECO:0000256" key="3">
    <source>
        <dbReference type="ARBA" id="ARBA00022692"/>
    </source>
</evidence>
<feature type="transmembrane region" description="Helical" evidence="9">
    <location>
        <begin position="172"/>
        <end position="188"/>
    </location>
</feature>
<dbReference type="InterPro" id="IPR001182">
    <property type="entry name" value="FtsW/RodA"/>
</dbReference>
<dbReference type="EMBL" id="BAAANB010000021">
    <property type="protein sequence ID" value="GAA2036476.1"/>
    <property type="molecule type" value="Genomic_DNA"/>
</dbReference>
<keyword evidence="11" id="KW-1185">Reference proteome</keyword>
<dbReference type="RefSeq" id="WP_343992695.1">
    <property type="nucleotide sequence ID" value="NZ_BAAANB010000021.1"/>
</dbReference>
<dbReference type="Proteomes" id="UP001501285">
    <property type="component" value="Unassembled WGS sequence"/>
</dbReference>
<feature type="transmembrane region" description="Helical" evidence="9">
    <location>
        <begin position="218"/>
        <end position="238"/>
    </location>
</feature>
<keyword evidence="3 9" id="KW-0812">Transmembrane</keyword>
<comment type="catalytic activity">
    <reaction evidence="8">
        <text>[GlcNAc-(1-&gt;4)-Mur2Ac(oyl-L-Ala-gamma-D-Glu-L-Lys-D-Ala-D-Ala)](n)-di-trans,octa-cis-undecaprenyl diphosphate + beta-D-GlcNAc-(1-&gt;4)-Mur2Ac(oyl-L-Ala-gamma-D-Glu-L-Lys-D-Ala-D-Ala)-di-trans,octa-cis-undecaprenyl diphosphate = [GlcNAc-(1-&gt;4)-Mur2Ac(oyl-L-Ala-gamma-D-Glu-L-Lys-D-Ala-D-Ala)](n+1)-di-trans,octa-cis-undecaprenyl diphosphate + di-trans,octa-cis-undecaprenyl diphosphate + H(+)</text>
        <dbReference type="Rhea" id="RHEA:23708"/>
        <dbReference type="Rhea" id="RHEA-COMP:9602"/>
        <dbReference type="Rhea" id="RHEA-COMP:9603"/>
        <dbReference type="ChEBI" id="CHEBI:15378"/>
        <dbReference type="ChEBI" id="CHEBI:58405"/>
        <dbReference type="ChEBI" id="CHEBI:60033"/>
        <dbReference type="ChEBI" id="CHEBI:78435"/>
        <dbReference type="EC" id="2.4.99.28"/>
    </reaction>
</comment>
<evidence type="ECO:0000256" key="4">
    <source>
        <dbReference type="ARBA" id="ARBA00022960"/>
    </source>
</evidence>
<dbReference type="InterPro" id="IPR018365">
    <property type="entry name" value="Cell_cycle_FtsW-rel_CS"/>
</dbReference>
<feature type="transmembrane region" description="Helical" evidence="9">
    <location>
        <begin position="102"/>
        <end position="123"/>
    </location>
</feature>
<protein>
    <recommendedName>
        <fullName evidence="7">peptidoglycan glycosyltransferase</fullName>
        <ecNumber evidence="7">2.4.99.28</ecNumber>
    </recommendedName>
</protein>
<evidence type="ECO:0000256" key="7">
    <source>
        <dbReference type="ARBA" id="ARBA00044770"/>
    </source>
</evidence>
<feature type="transmembrane region" description="Helical" evidence="9">
    <location>
        <begin position="194"/>
        <end position="213"/>
    </location>
</feature>